<accession>A0A9W4TYX2</accession>
<gene>
    <name evidence="1" type="ORF">CANVERA_P4500</name>
</gene>
<dbReference type="AlphaFoldDB" id="A0A9W4TYX2"/>
<comment type="caution">
    <text evidence="1">The sequence shown here is derived from an EMBL/GenBank/DDBJ whole genome shotgun (WGS) entry which is preliminary data.</text>
</comment>
<proteinExistence type="predicted"/>
<dbReference type="EMBL" id="CANTUO010000005">
    <property type="protein sequence ID" value="CAI5759988.1"/>
    <property type="molecule type" value="Genomic_DNA"/>
</dbReference>
<organism evidence="1 2">
    <name type="scientific">Candida verbasci</name>
    <dbReference type="NCBI Taxonomy" id="1227364"/>
    <lineage>
        <taxon>Eukaryota</taxon>
        <taxon>Fungi</taxon>
        <taxon>Dikarya</taxon>
        <taxon>Ascomycota</taxon>
        <taxon>Saccharomycotina</taxon>
        <taxon>Pichiomycetes</taxon>
        <taxon>Debaryomycetaceae</taxon>
        <taxon>Candida/Lodderomyces clade</taxon>
        <taxon>Candida</taxon>
    </lineage>
</organism>
<sequence length="363" mass="41059">MTTSAVLPPSNGKKLWRVKRVNSNSSTPHINNSSECLNNSLRIAAAAAKFTIKRPPLRRPKNKPGKPKDFVFVDLSPIKSEEEEAKNVAKVKEAIKSEVKTEAGTSNFQLSSPTLSIDEQSSIFDSLNSIDTSSTTTSFEDSSSTPLEDVGLGIKNLGINFDQPQPINNHNQQVNPPQDFYSQLYGYQQAMYQQHIQIQQLQQQLIEQQRKNENAQSQLPTPQLQSPFQEPITSYQTAGQFRQHQMPYHQRSVSESCIKKPTKQNNRINHQRSMSIPTIPQQQAIPLGISESVSTDCSDVSLDDFMILNDQIQPTTTFTPILEYSATDDKQFFNYGIDEFLQQQINIPQVKNDEFEFNSYIQI</sequence>
<dbReference type="Proteomes" id="UP001152885">
    <property type="component" value="Unassembled WGS sequence"/>
</dbReference>
<dbReference type="OrthoDB" id="4025787at2759"/>
<protein>
    <submittedName>
        <fullName evidence="1">Uncharacterized protein</fullName>
    </submittedName>
</protein>
<evidence type="ECO:0000313" key="1">
    <source>
        <dbReference type="EMBL" id="CAI5759988.1"/>
    </source>
</evidence>
<evidence type="ECO:0000313" key="2">
    <source>
        <dbReference type="Proteomes" id="UP001152885"/>
    </source>
</evidence>
<reference evidence="1" key="1">
    <citation type="submission" date="2022-12" db="EMBL/GenBank/DDBJ databases">
        <authorList>
            <person name="Brejova B."/>
        </authorList>
    </citation>
    <scope>NUCLEOTIDE SEQUENCE</scope>
</reference>
<keyword evidence="2" id="KW-1185">Reference proteome</keyword>
<name>A0A9W4TYX2_9ASCO</name>